<dbReference type="NCBIfam" id="TIGR00634">
    <property type="entry name" value="recN"/>
    <property type="match status" value="1"/>
</dbReference>
<dbReference type="Pfam" id="PF02463">
    <property type="entry name" value="SMC_N"/>
    <property type="match status" value="1"/>
</dbReference>
<dbReference type="STRING" id="406100.SAMN04488052_101656"/>
<evidence type="ECO:0000256" key="3">
    <source>
        <dbReference type="ARBA" id="ARBA00021315"/>
    </source>
</evidence>
<evidence type="ECO:0000256" key="7">
    <source>
        <dbReference type="ARBA" id="ARBA00023204"/>
    </source>
</evidence>
<dbReference type="PIRSF" id="PIRSF003128">
    <property type="entry name" value="RecN"/>
    <property type="match status" value="1"/>
</dbReference>
<keyword evidence="13" id="KW-1185">Reference proteome</keyword>
<organism evidence="12 13">
    <name type="scientific">Aquisalimonas asiatica</name>
    <dbReference type="NCBI Taxonomy" id="406100"/>
    <lineage>
        <taxon>Bacteria</taxon>
        <taxon>Pseudomonadati</taxon>
        <taxon>Pseudomonadota</taxon>
        <taxon>Gammaproteobacteria</taxon>
        <taxon>Chromatiales</taxon>
        <taxon>Ectothiorhodospiraceae</taxon>
        <taxon>Aquisalimonas</taxon>
    </lineage>
</organism>
<keyword evidence="7 9" id="KW-0234">DNA repair</keyword>
<protein>
    <recommendedName>
        <fullName evidence="3 9">DNA repair protein RecN</fullName>
    </recommendedName>
    <alternativeName>
        <fullName evidence="8 9">Recombination protein N</fullName>
    </alternativeName>
</protein>
<feature type="coiled-coil region" evidence="10">
    <location>
        <begin position="318"/>
        <end position="369"/>
    </location>
</feature>
<keyword evidence="4" id="KW-0547">Nucleotide-binding</keyword>
<dbReference type="OrthoDB" id="9806954at2"/>
<dbReference type="GO" id="GO:0005524">
    <property type="term" value="F:ATP binding"/>
    <property type="evidence" value="ECO:0007669"/>
    <property type="project" value="UniProtKB-KW"/>
</dbReference>
<dbReference type="NCBIfam" id="NF008121">
    <property type="entry name" value="PRK10869.1"/>
    <property type="match status" value="1"/>
</dbReference>
<dbReference type="EMBL" id="FOEG01000001">
    <property type="protein sequence ID" value="SEO55217.1"/>
    <property type="molecule type" value="Genomic_DNA"/>
</dbReference>
<evidence type="ECO:0000256" key="4">
    <source>
        <dbReference type="ARBA" id="ARBA00022741"/>
    </source>
</evidence>
<evidence type="ECO:0000313" key="13">
    <source>
        <dbReference type="Proteomes" id="UP000199657"/>
    </source>
</evidence>
<dbReference type="InterPro" id="IPR004604">
    <property type="entry name" value="DNA_recomb/repair_RecN"/>
</dbReference>
<evidence type="ECO:0000256" key="6">
    <source>
        <dbReference type="ARBA" id="ARBA00022840"/>
    </source>
</evidence>
<dbReference type="PANTHER" id="PTHR11059">
    <property type="entry name" value="DNA REPAIR PROTEIN RECN"/>
    <property type="match status" value="1"/>
</dbReference>
<dbReference type="CDD" id="cd03241">
    <property type="entry name" value="ABC_RecN"/>
    <property type="match status" value="2"/>
</dbReference>
<keyword evidence="10" id="KW-0175">Coiled coil</keyword>
<dbReference type="Proteomes" id="UP000199657">
    <property type="component" value="Unassembled WGS sequence"/>
</dbReference>
<reference evidence="12 13" key="1">
    <citation type="submission" date="2016-10" db="EMBL/GenBank/DDBJ databases">
        <authorList>
            <person name="de Groot N.N."/>
        </authorList>
    </citation>
    <scope>NUCLEOTIDE SEQUENCE [LARGE SCALE GENOMIC DNA]</scope>
    <source>
        <strain evidence="12 13">CGMCC 1.6291</strain>
    </source>
</reference>
<evidence type="ECO:0000256" key="8">
    <source>
        <dbReference type="ARBA" id="ARBA00033408"/>
    </source>
</evidence>
<dbReference type="InterPro" id="IPR003395">
    <property type="entry name" value="RecF/RecN/SMC_N"/>
</dbReference>
<feature type="domain" description="RecF/RecN/SMC N-terminal" evidence="11">
    <location>
        <begin position="2"/>
        <end position="510"/>
    </location>
</feature>
<dbReference type="PANTHER" id="PTHR11059:SF0">
    <property type="entry name" value="DNA REPAIR PROTEIN RECN"/>
    <property type="match status" value="1"/>
</dbReference>
<dbReference type="Gene3D" id="3.40.50.300">
    <property type="entry name" value="P-loop containing nucleotide triphosphate hydrolases"/>
    <property type="match status" value="2"/>
</dbReference>
<name>A0A1H8QMN4_9GAMM</name>
<evidence type="ECO:0000256" key="5">
    <source>
        <dbReference type="ARBA" id="ARBA00022763"/>
    </source>
</evidence>
<evidence type="ECO:0000313" key="12">
    <source>
        <dbReference type="EMBL" id="SEO55217.1"/>
    </source>
</evidence>
<evidence type="ECO:0000256" key="9">
    <source>
        <dbReference type="PIRNR" id="PIRNR003128"/>
    </source>
</evidence>
<proteinExistence type="inferred from homology"/>
<accession>A0A1H8QMN4</accession>
<dbReference type="FunFam" id="3.40.50.300:FF:000356">
    <property type="entry name" value="DNA repair protein RecN"/>
    <property type="match status" value="1"/>
</dbReference>
<dbReference type="GO" id="GO:0009432">
    <property type="term" value="P:SOS response"/>
    <property type="evidence" value="ECO:0007669"/>
    <property type="project" value="UniProtKB-ARBA"/>
</dbReference>
<keyword evidence="5 9" id="KW-0227">DNA damage</keyword>
<sequence>MLNHLHIRDFAIVDELELDFASGMTTLTGETGAGKSILLDALGLALGDRASAETVRPGAERAEIIAAFDIDGLADCEAWLTEQELDDEGECMLRRVIQASGRSRAFINGRPVPLQHLRELGEFLVDIHGQHEHQSLMRRDVQRMIVDNHAGNGELLTETARLHRSMQECEQAMEALRGGFEDQDARRDLLAYQTRELEGLDLSPEALESLDAEHRRLAHAGTLAEAGQRLLQALYEDETSAQSIIGQAVREVEGLLDKDAGLSDIHEQLAGAQAQLEEAVDGLRRHLDNLEMDPARLAEVEERISTLSDLARKHNVREQELGDVYEALRTELDDLEHSGERLAELQQQHDQLRERYQGIAEQLRAARQAAADTLSGAVTAQLGELSMAGAAFHVDVTPRSSDAPTPHGLDDIAFQVRTNAGQPFGPLNRIASGGELSRLSLAIQVAAAGTTRIPTLIFDEADSGIGGGVAEVVGRQLRALGRYHQVLCVTHLPQVASQAHHHLQVHKRTGEQTTATTVTPLARDERIQEVARMLGGMELTQATMEHATEMVSNAESA</sequence>
<keyword evidence="6" id="KW-0067">ATP-binding</keyword>
<dbReference type="FunFam" id="3.40.50.300:FF:000319">
    <property type="entry name" value="DNA repair protein RecN"/>
    <property type="match status" value="1"/>
</dbReference>
<evidence type="ECO:0000256" key="1">
    <source>
        <dbReference type="ARBA" id="ARBA00003618"/>
    </source>
</evidence>
<evidence type="ECO:0000259" key="11">
    <source>
        <dbReference type="Pfam" id="PF02463"/>
    </source>
</evidence>
<dbReference type="RefSeq" id="WP_091639872.1">
    <property type="nucleotide sequence ID" value="NZ_FOEG01000001.1"/>
</dbReference>
<dbReference type="GO" id="GO:0006310">
    <property type="term" value="P:DNA recombination"/>
    <property type="evidence" value="ECO:0007669"/>
    <property type="project" value="InterPro"/>
</dbReference>
<gene>
    <name evidence="12" type="ORF">SAMN04488052_101656</name>
</gene>
<evidence type="ECO:0000256" key="2">
    <source>
        <dbReference type="ARBA" id="ARBA00009441"/>
    </source>
</evidence>
<dbReference type="AlphaFoldDB" id="A0A1H8QMN4"/>
<dbReference type="SUPFAM" id="SSF52540">
    <property type="entry name" value="P-loop containing nucleoside triphosphate hydrolases"/>
    <property type="match status" value="2"/>
</dbReference>
<comment type="similarity">
    <text evidence="2 9">Belongs to the RecN family.</text>
</comment>
<dbReference type="GO" id="GO:0043590">
    <property type="term" value="C:bacterial nucleoid"/>
    <property type="evidence" value="ECO:0007669"/>
    <property type="project" value="TreeGrafter"/>
</dbReference>
<dbReference type="GO" id="GO:0006281">
    <property type="term" value="P:DNA repair"/>
    <property type="evidence" value="ECO:0007669"/>
    <property type="project" value="UniProtKB-KW"/>
</dbReference>
<evidence type="ECO:0000256" key="10">
    <source>
        <dbReference type="SAM" id="Coils"/>
    </source>
</evidence>
<comment type="function">
    <text evidence="1 9">May be involved in recombinational repair of damaged DNA.</text>
</comment>
<dbReference type="InterPro" id="IPR027417">
    <property type="entry name" value="P-loop_NTPase"/>
</dbReference>